<dbReference type="GO" id="GO:0030619">
    <property type="term" value="F:U1 snRNA binding"/>
    <property type="evidence" value="ECO:0007669"/>
    <property type="project" value="TreeGrafter"/>
</dbReference>
<sequence length="397" mass="45492">MKRHAISFSDICRNIWILIMKIWCDIITRNAGREMQERVNLGRSVFWDMKNRLPRSITTLEWENGFVSVYSKDNANLLFSMCGFEVRILPKVRMTQEAFSNTKDGVWNLQNEQTKERTAIAFLRVDDEHMKVFENRARQILMSSGSTSFTKIVNKWNAALIGLMTYFCEATVHAQELLRLLVKCENKIQTRIKIGLNSKMPSRFPPVIFYTPKEIGGLGMLSMGHILIPQSDLWYSQQTDVGVTHFRSGMSHEEDHLIPNLYRYIQPWESEFIDSQRVWAECALKRQEAHYVVVLVGVISVVEVILKSLAKTIFPFWRDYTGGSQCWPSLKPSKLLGLRHFGGAGDIRPDGVDPDFISQAFRGGYFPEGRQRGLLGTGCRDANPKSFRGRQAQARAA</sequence>
<dbReference type="FunFam" id="3.30.43.40:FF:000001">
    <property type="entry name" value="Pre-mRNA-processing-splicing factor 8"/>
    <property type="match status" value="1"/>
</dbReference>
<dbReference type="InterPro" id="IPR042516">
    <property type="entry name" value="Prp8_U5-snRNA-bd_sf"/>
</dbReference>
<dbReference type="AlphaFoldDB" id="A0A5P1E406"/>
<dbReference type="InterPro" id="IPR012337">
    <property type="entry name" value="RNaseH-like_sf"/>
</dbReference>
<accession>A0A5P1E406</accession>
<keyword evidence="4" id="KW-1185">Reference proteome</keyword>
<proteinExistence type="predicted"/>
<dbReference type="Pfam" id="PF10597">
    <property type="entry name" value="U5_2-snRNA_bdg"/>
    <property type="match status" value="1"/>
</dbReference>
<feature type="domain" description="Pre-mRNA-processing-splicing factor 8 U5-snRNA-binding" evidence="2">
    <location>
        <begin position="130"/>
        <end position="265"/>
    </location>
</feature>
<evidence type="ECO:0000313" key="4">
    <source>
        <dbReference type="Proteomes" id="UP000243459"/>
    </source>
</evidence>
<dbReference type="GO" id="GO:0071013">
    <property type="term" value="C:catalytic step 2 spliceosome"/>
    <property type="evidence" value="ECO:0007669"/>
    <property type="project" value="TreeGrafter"/>
</dbReference>
<dbReference type="InterPro" id="IPR019581">
    <property type="entry name" value="Prp8_U5-snRNA-bd"/>
</dbReference>
<protein>
    <recommendedName>
        <fullName evidence="2">Pre-mRNA-processing-splicing factor 8 U5-snRNA-binding domain-containing protein</fullName>
    </recommendedName>
</protein>
<dbReference type="GO" id="GO:0030620">
    <property type="term" value="F:U2 snRNA binding"/>
    <property type="evidence" value="ECO:0007669"/>
    <property type="project" value="TreeGrafter"/>
</dbReference>
<gene>
    <name evidence="3" type="ORF">A4U43_C10F18450</name>
</gene>
<dbReference type="Proteomes" id="UP000243459">
    <property type="component" value="Chromosome 10"/>
</dbReference>
<feature type="region of interest" description="Disordered" evidence="1">
    <location>
        <begin position="375"/>
        <end position="397"/>
    </location>
</feature>
<dbReference type="Gramene" id="ONK57280">
    <property type="protein sequence ID" value="ONK57280"/>
    <property type="gene ID" value="A4U43_C10F18450"/>
</dbReference>
<reference evidence="4" key="1">
    <citation type="journal article" date="2017" name="Nat. Commun.">
        <title>The asparagus genome sheds light on the origin and evolution of a young Y chromosome.</title>
        <authorList>
            <person name="Harkess A."/>
            <person name="Zhou J."/>
            <person name="Xu C."/>
            <person name="Bowers J.E."/>
            <person name="Van der Hulst R."/>
            <person name="Ayyampalayam S."/>
            <person name="Mercati F."/>
            <person name="Riccardi P."/>
            <person name="McKain M.R."/>
            <person name="Kakrana A."/>
            <person name="Tang H."/>
            <person name="Ray J."/>
            <person name="Groenendijk J."/>
            <person name="Arikit S."/>
            <person name="Mathioni S.M."/>
            <person name="Nakano M."/>
            <person name="Shan H."/>
            <person name="Telgmann-Rauber A."/>
            <person name="Kanno A."/>
            <person name="Yue Z."/>
            <person name="Chen H."/>
            <person name="Li W."/>
            <person name="Chen Y."/>
            <person name="Xu X."/>
            <person name="Zhang Y."/>
            <person name="Luo S."/>
            <person name="Chen H."/>
            <person name="Gao J."/>
            <person name="Mao Z."/>
            <person name="Pires J.C."/>
            <person name="Luo M."/>
            <person name="Kudrna D."/>
            <person name="Wing R.A."/>
            <person name="Meyers B.C."/>
            <person name="Yi K."/>
            <person name="Kong H."/>
            <person name="Lavrijsen P."/>
            <person name="Sunseri F."/>
            <person name="Falavigna A."/>
            <person name="Ye Y."/>
            <person name="Leebens-Mack J.H."/>
            <person name="Chen G."/>
        </authorList>
    </citation>
    <scope>NUCLEOTIDE SEQUENCE [LARGE SCALE GENOMIC DNA]</scope>
    <source>
        <strain evidence="4">cv. DH0086</strain>
    </source>
</reference>
<dbReference type="GO" id="GO:0000244">
    <property type="term" value="P:spliceosomal tri-snRNP complex assembly"/>
    <property type="evidence" value="ECO:0007669"/>
    <property type="project" value="TreeGrafter"/>
</dbReference>
<dbReference type="SUPFAM" id="SSF53098">
    <property type="entry name" value="Ribonuclease H-like"/>
    <property type="match status" value="1"/>
</dbReference>
<organism evidence="3 4">
    <name type="scientific">Asparagus officinalis</name>
    <name type="common">Garden asparagus</name>
    <dbReference type="NCBI Taxonomy" id="4686"/>
    <lineage>
        <taxon>Eukaryota</taxon>
        <taxon>Viridiplantae</taxon>
        <taxon>Streptophyta</taxon>
        <taxon>Embryophyta</taxon>
        <taxon>Tracheophyta</taxon>
        <taxon>Spermatophyta</taxon>
        <taxon>Magnoliopsida</taxon>
        <taxon>Liliopsida</taxon>
        <taxon>Asparagales</taxon>
        <taxon>Asparagaceae</taxon>
        <taxon>Asparagoideae</taxon>
        <taxon>Asparagus</taxon>
    </lineage>
</organism>
<dbReference type="PANTHER" id="PTHR11140">
    <property type="entry name" value="PRE-MRNA SPLICING FACTOR PRP8"/>
    <property type="match status" value="1"/>
</dbReference>
<dbReference type="GO" id="GO:0017070">
    <property type="term" value="F:U6 snRNA binding"/>
    <property type="evidence" value="ECO:0007669"/>
    <property type="project" value="TreeGrafter"/>
</dbReference>
<name>A0A5P1E406_ASPOF</name>
<dbReference type="GO" id="GO:0097157">
    <property type="term" value="F:pre-mRNA intronic binding"/>
    <property type="evidence" value="ECO:0007669"/>
    <property type="project" value="TreeGrafter"/>
</dbReference>
<dbReference type="EMBL" id="CM007390">
    <property type="protein sequence ID" value="ONK57280.1"/>
    <property type="molecule type" value="Genomic_DNA"/>
</dbReference>
<dbReference type="GO" id="GO:0030623">
    <property type="term" value="F:U5 snRNA binding"/>
    <property type="evidence" value="ECO:0007669"/>
    <property type="project" value="InterPro"/>
</dbReference>
<evidence type="ECO:0000259" key="2">
    <source>
        <dbReference type="Pfam" id="PF10597"/>
    </source>
</evidence>
<dbReference type="InterPro" id="IPR027652">
    <property type="entry name" value="PRP8"/>
</dbReference>
<evidence type="ECO:0000313" key="3">
    <source>
        <dbReference type="EMBL" id="ONK57280.1"/>
    </source>
</evidence>
<dbReference type="GO" id="GO:0005682">
    <property type="term" value="C:U5 snRNP"/>
    <property type="evidence" value="ECO:0007669"/>
    <property type="project" value="TreeGrafter"/>
</dbReference>
<evidence type="ECO:0000256" key="1">
    <source>
        <dbReference type="SAM" id="MobiDB-lite"/>
    </source>
</evidence>
<dbReference type="PANTHER" id="PTHR11140:SF0">
    <property type="entry name" value="PRE-MRNA-PROCESSING-SPLICING FACTOR 8"/>
    <property type="match status" value="1"/>
</dbReference>
<dbReference type="Gene3D" id="3.30.43.40">
    <property type="entry name" value="Pre-mRNA-processing-splicing factor 8, U5-snRNA-binding domain"/>
    <property type="match status" value="1"/>
</dbReference>